<keyword evidence="4" id="KW-1185">Reference proteome</keyword>
<feature type="compositionally biased region" description="Low complexity" evidence="1">
    <location>
        <begin position="182"/>
        <end position="195"/>
    </location>
</feature>
<evidence type="ECO:0000256" key="2">
    <source>
        <dbReference type="SAM" id="Phobius"/>
    </source>
</evidence>
<accession>A0ABP6LJ89</accession>
<feature type="region of interest" description="Disordered" evidence="1">
    <location>
        <begin position="166"/>
        <end position="204"/>
    </location>
</feature>
<organism evidence="3 4">
    <name type="scientific">Gordonia defluvii</name>
    <dbReference type="NCBI Taxonomy" id="283718"/>
    <lineage>
        <taxon>Bacteria</taxon>
        <taxon>Bacillati</taxon>
        <taxon>Actinomycetota</taxon>
        <taxon>Actinomycetes</taxon>
        <taxon>Mycobacteriales</taxon>
        <taxon>Gordoniaceae</taxon>
        <taxon>Gordonia</taxon>
    </lineage>
</organism>
<reference evidence="4" key="1">
    <citation type="journal article" date="2019" name="Int. J. Syst. Evol. Microbiol.">
        <title>The Global Catalogue of Microorganisms (GCM) 10K type strain sequencing project: providing services to taxonomists for standard genome sequencing and annotation.</title>
        <authorList>
            <consortium name="The Broad Institute Genomics Platform"/>
            <consortium name="The Broad Institute Genome Sequencing Center for Infectious Disease"/>
            <person name="Wu L."/>
            <person name="Ma J."/>
        </authorList>
    </citation>
    <scope>NUCLEOTIDE SEQUENCE [LARGE SCALE GENOMIC DNA]</scope>
    <source>
        <strain evidence="4">JCM 14234</strain>
    </source>
</reference>
<dbReference type="RefSeq" id="WP_290704845.1">
    <property type="nucleotide sequence ID" value="NZ_BAAAVS010000058.1"/>
</dbReference>
<dbReference type="EMBL" id="BAAAVS010000058">
    <property type="protein sequence ID" value="GAA3047414.1"/>
    <property type="molecule type" value="Genomic_DNA"/>
</dbReference>
<proteinExistence type="predicted"/>
<comment type="caution">
    <text evidence="3">The sequence shown here is derived from an EMBL/GenBank/DDBJ whole genome shotgun (WGS) entry which is preliminary data.</text>
</comment>
<evidence type="ECO:0000313" key="3">
    <source>
        <dbReference type="EMBL" id="GAA3047414.1"/>
    </source>
</evidence>
<protein>
    <recommendedName>
        <fullName evidence="5">Membrane protein YgcG</fullName>
    </recommendedName>
</protein>
<keyword evidence="2" id="KW-0472">Membrane</keyword>
<name>A0ABP6LJ89_9ACTN</name>
<keyword evidence="2" id="KW-0812">Transmembrane</keyword>
<keyword evidence="2" id="KW-1133">Transmembrane helix</keyword>
<sequence length="204" mass="20857">MSPEPSSAVPTIPYGASVPDSIDIEAIARDLQTQGVAGPVAQIPALKAVVADAKAKGYDIKVVVLTDKQPKFTYYRDIALTLQPKTGGTVIVLGPDSVGSSGPQFARVVQEEAAQNLTLTDPPGAARQMVDQLTAPQTNWTAITIVLTLGVLVAAVGARLVATRRARRGGTGPRSSAAVDEGSSAVDGDTGAAGDTDSRAPVGR</sequence>
<dbReference type="InterPro" id="IPR046498">
    <property type="entry name" value="Rv1476-like"/>
</dbReference>
<dbReference type="Pfam" id="PF20381">
    <property type="entry name" value="Rv1476"/>
    <property type="match status" value="1"/>
</dbReference>
<evidence type="ECO:0000313" key="4">
    <source>
        <dbReference type="Proteomes" id="UP001501035"/>
    </source>
</evidence>
<gene>
    <name evidence="3" type="ORF">GCM10010528_28310</name>
</gene>
<evidence type="ECO:0008006" key="5">
    <source>
        <dbReference type="Google" id="ProtNLM"/>
    </source>
</evidence>
<feature type="transmembrane region" description="Helical" evidence="2">
    <location>
        <begin position="140"/>
        <end position="162"/>
    </location>
</feature>
<dbReference type="Proteomes" id="UP001501035">
    <property type="component" value="Unassembled WGS sequence"/>
</dbReference>
<evidence type="ECO:0000256" key="1">
    <source>
        <dbReference type="SAM" id="MobiDB-lite"/>
    </source>
</evidence>